<reference evidence="3 4" key="1">
    <citation type="submission" date="2019-09" db="EMBL/GenBank/DDBJ databases">
        <title>Arenimonas chukotkensis sp. nov., a bacterium isolated from Chukotka hot spring, Arctic region, Russia.</title>
        <authorList>
            <person name="Zayulina K.S."/>
            <person name="Prokofeva M.I."/>
            <person name="Elcheninov A.G."/>
            <person name="Novikov A."/>
            <person name="Kochetkova T.V."/>
            <person name="Kublanov I.V."/>
        </authorList>
    </citation>
    <scope>NUCLEOTIDE SEQUENCE [LARGE SCALE GENOMIC DNA]</scope>
    <source>
        <strain evidence="3 4">3729k</strain>
    </source>
</reference>
<reference evidence="3 4" key="2">
    <citation type="submission" date="2019-09" db="EMBL/GenBank/DDBJ databases">
        <authorList>
            <person name="Mazur A."/>
        </authorList>
    </citation>
    <scope>NUCLEOTIDE SEQUENCE [LARGE SCALE GENOMIC DNA]</scope>
    <source>
        <strain evidence="3 4">3729k</strain>
    </source>
</reference>
<keyword evidence="1" id="KW-0472">Membrane</keyword>
<feature type="transmembrane region" description="Helical" evidence="1">
    <location>
        <begin position="140"/>
        <end position="160"/>
    </location>
</feature>
<evidence type="ECO:0000259" key="2">
    <source>
        <dbReference type="Pfam" id="PF13386"/>
    </source>
</evidence>
<keyword evidence="1" id="KW-0812">Transmembrane</keyword>
<dbReference type="RefSeq" id="WP_149860349.1">
    <property type="nucleotide sequence ID" value="NZ_VUOD01000004.1"/>
</dbReference>
<proteinExistence type="predicted"/>
<feature type="transmembrane region" description="Helical" evidence="1">
    <location>
        <begin position="81"/>
        <end position="100"/>
    </location>
</feature>
<evidence type="ECO:0000256" key="1">
    <source>
        <dbReference type="SAM" id="Phobius"/>
    </source>
</evidence>
<keyword evidence="4" id="KW-1185">Reference proteome</keyword>
<dbReference type="PANTHER" id="PTHR42208">
    <property type="entry name" value="HEAVY METAL TRANSPORTER-RELATED"/>
    <property type="match status" value="1"/>
</dbReference>
<sequence>MPIDLLTLGAALLTGLLGGVHCLAMCGGIAVGLSAQSGGPGLGHALTLNAGRVLGYTLAGTIVGGLGGGLLAVARVDGLATALRVGLGLLLVMVALRLLWPEKLGFLARGSALAWRWLRPLQQRLVPAAGPLRPWLQGLFWGWLPCGLSTTVLAAAWLEASALHGGLLMLAFGLGTLATMVPVTWSGARLGGLLSRRGGRAAAATLVGLAGLTTMAAPWLAGQPAIHAVLEAMGCRSI</sequence>
<evidence type="ECO:0000313" key="3">
    <source>
        <dbReference type="EMBL" id="KAA2284850.1"/>
    </source>
</evidence>
<dbReference type="Proteomes" id="UP000322165">
    <property type="component" value="Unassembled WGS sequence"/>
</dbReference>
<feature type="transmembrane region" description="Helical" evidence="1">
    <location>
        <begin position="200"/>
        <end position="221"/>
    </location>
</feature>
<evidence type="ECO:0000313" key="4">
    <source>
        <dbReference type="Proteomes" id="UP000322165"/>
    </source>
</evidence>
<dbReference type="EMBL" id="VUOD01000004">
    <property type="protein sequence ID" value="KAA2284850.1"/>
    <property type="molecule type" value="Genomic_DNA"/>
</dbReference>
<keyword evidence="1" id="KW-1133">Transmembrane helix</keyword>
<feature type="domain" description="Urease accessory protein UreH-like transmembrane" evidence="2">
    <location>
        <begin position="10"/>
        <end position="210"/>
    </location>
</feature>
<dbReference type="Pfam" id="PF13386">
    <property type="entry name" value="DsbD_2"/>
    <property type="match status" value="1"/>
</dbReference>
<dbReference type="InterPro" id="IPR039447">
    <property type="entry name" value="UreH-like_TM_dom"/>
</dbReference>
<dbReference type="AlphaFoldDB" id="A0A5B2ZC41"/>
<feature type="transmembrane region" description="Helical" evidence="1">
    <location>
        <begin position="53"/>
        <end position="74"/>
    </location>
</feature>
<feature type="transmembrane region" description="Helical" evidence="1">
    <location>
        <begin position="167"/>
        <end position="188"/>
    </location>
</feature>
<organism evidence="3 4">
    <name type="scientific">Arenimonas fontis</name>
    <dbReference type="NCBI Taxonomy" id="2608255"/>
    <lineage>
        <taxon>Bacteria</taxon>
        <taxon>Pseudomonadati</taxon>
        <taxon>Pseudomonadota</taxon>
        <taxon>Gammaproteobacteria</taxon>
        <taxon>Lysobacterales</taxon>
        <taxon>Lysobacteraceae</taxon>
        <taxon>Arenimonas</taxon>
    </lineage>
</organism>
<dbReference type="PANTHER" id="PTHR42208:SF1">
    <property type="entry name" value="HEAVY METAL TRANSPORTER"/>
    <property type="match status" value="1"/>
</dbReference>
<accession>A0A5B2ZC41</accession>
<gene>
    <name evidence="3" type="ORF">F0415_06235</name>
</gene>
<protein>
    <submittedName>
        <fullName evidence="3">Sulfite exporter TauE/SafE family protein</fullName>
    </submittedName>
</protein>
<comment type="caution">
    <text evidence="3">The sequence shown here is derived from an EMBL/GenBank/DDBJ whole genome shotgun (WGS) entry which is preliminary data.</text>
</comment>
<name>A0A5B2ZC41_9GAMM</name>